<evidence type="ECO:0000313" key="2">
    <source>
        <dbReference type="EMBL" id="TDX45292.1"/>
    </source>
</evidence>
<dbReference type="STRING" id="926561.GCA_000379025_02382"/>
<feature type="domain" description="DUF4015" evidence="1">
    <location>
        <begin position="77"/>
        <end position="379"/>
    </location>
</feature>
<comment type="caution">
    <text evidence="2">The sequence shown here is derived from an EMBL/GenBank/DDBJ whole genome shotgun (WGS) entry which is preliminary data.</text>
</comment>
<dbReference type="AlphaFoldDB" id="A0A4R8GIA0"/>
<dbReference type="Proteomes" id="UP000295832">
    <property type="component" value="Unassembled WGS sequence"/>
</dbReference>
<dbReference type="InterPro" id="IPR025275">
    <property type="entry name" value="DUF4015"/>
</dbReference>
<evidence type="ECO:0000259" key="1">
    <source>
        <dbReference type="Pfam" id="PF13200"/>
    </source>
</evidence>
<proteinExistence type="predicted"/>
<organism evidence="2 3">
    <name type="scientific">Orenia marismortui</name>
    <dbReference type="NCBI Taxonomy" id="46469"/>
    <lineage>
        <taxon>Bacteria</taxon>
        <taxon>Bacillati</taxon>
        <taxon>Bacillota</taxon>
        <taxon>Clostridia</taxon>
        <taxon>Halanaerobiales</taxon>
        <taxon>Halobacteroidaceae</taxon>
        <taxon>Orenia</taxon>
    </lineage>
</organism>
<name>A0A4R8GIA0_9FIRM</name>
<keyword evidence="3" id="KW-1185">Reference proteome</keyword>
<dbReference type="SUPFAM" id="SSF51445">
    <property type="entry name" value="(Trans)glycosidases"/>
    <property type="match status" value="1"/>
</dbReference>
<dbReference type="Pfam" id="PF13200">
    <property type="entry name" value="DUF4015"/>
    <property type="match status" value="1"/>
</dbReference>
<protein>
    <recommendedName>
        <fullName evidence="1">DUF4015 domain-containing protein</fullName>
    </recommendedName>
</protein>
<dbReference type="EMBL" id="SOEG01000046">
    <property type="protein sequence ID" value="TDX45292.1"/>
    <property type="molecule type" value="Genomic_DNA"/>
</dbReference>
<dbReference type="InterPro" id="IPR017853">
    <property type="entry name" value="GH"/>
</dbReference>
<accession>A0A4R8GIA0</accession>
<gene>
    <name evidence="2" type="ORF">C7959_1462</name>
</gene>
<reference evidence="2 3" key="1">
    <citation type="submission" date="2019-03" db="EMBL/GenBank/DDBJ databases">
        <title>Subsurface microbial communities from deep shales in Ohio and West Virginia, USA.</title>
        <authorList>
            <person name="Wrighton K."/>
        </authorList>
    </citation>
    <scope>NUCLEOTIDE SEQUENCE [LARGE SCALE GENOMIC DNA]</scope>
    <source>
        <strain evidence="2 3">MSL 6dP</strain>
    </source>
</reference>
<dbReference type="RefSeq" id="WP_134118921.1">
    <property type="nucleotide sequence ID" value="NZ_SOEG01000046.1"/>
</dbReference>
<evidence type="ECO:0000313" key="3">
    <source>
        <dbReference type="Proteomes" id="UP000295832"/>
    </source>
</evidence>
<dbReference type="Gene3D" id="3.20.20.80">
    <property type="entry name" value="Glycosidases"/>
    <property type="match status" value="1"/>
</dbReference>
<sequence>MNSYKSVVLIILLICFFYSYDIYADDHIDNSFSVSEGLFFDKLDLDTDFLYRNKKIYKLDIQNLVSPHVSYSKNVKGIYINAWIATNEEKVNKLIEKIGESDLNAIVVDLKETTGRITFTKGKNEKKNLFENGLKVLIDKAHKKGIYVIGRLAVFKDSNLAKSNKNYALKYVLAEDGQTIINSDNWVDPFSEDIWKYNLDIAKKAAELGLDEIQFDYVRFPTLALNSKFIIRSKKNNSKVDAIVGFLKYAKKALKEYDVLTSADVFGLTTTVKGDLSIGQDITKLINYVDYLSPMIYPSHYNSGMYGVDNPDKNPYEIIFESLEDAKEKLGDDGYKLRPWLQDFSLRHRYTNKEVKEQIKAVKDNQLSGWLLWNPRSKYTISAVKSLEKGMNKRWNIQGSELFRKR</sequence>